<dbReference type="CDD" id="cd06561">
    <property type="entry name" value="AlkD_like"/>
    <property type="match status" value="1"/>
</dbReference>
<protein>
    <submittedName>
        <fullName evidence="1">DNA alkylation repair protein</fullName>
    </submittedName>
</protein>
<evidence type="ECO:0000313" key="1">
    <source>
        <dbReference type="EMBL" id="MBF6298591.1"/>
    </source>
</evidence>
<dbReference type="PANTHER" id="PTHR34070:SF1">
    <property type="entry name" value="DNA ALKYLATION REPAIR PROTEIN"/>
    <property type="match status" value="1"/>
</dbReference>
<dbReference type="RefSeq" id="WP_195129887.1">
    <property type="nucleotide sequence ID" value="NZ_JADLQX010000008.1"/>
</dbReference>
<sequence>MTEVAVSAGDVQAALRAIANPADAVHLQRFFKTGPGEYGEGDVFIGVRVPASRGVAKRFAGLALDEIDRLLDSAVHEDRFAGLVILNMRFAAASKPRTFDDAARAAMVELYLAAVRRGRVNNWDLVDVSAENIVGPWLLDKPRDLLFQLAQADSLWERRVAVLSTFAFIKAGDASTTFELSELLLDDRRDLIQKAVGWMLREIGKRVDRALLTGFLDEHATAMGRTALSYATEHLPPELRADYRAR</sequence>
<keyword evidence="2" id="KW-1185">Reference proteome</keyword>
<dbReference type="SUPFAM" id="SSF48371">
    <property type="entry name" value="ARM repeat"/>
    <property type="match status" value="1"/>
</dbReference>
<name>A0ABS0CPM5_9NOCA</name>
<accession>A0ABS0CPM5</accession>
<evidence type="ECO:0000313" key="2">
    <source>
        <dbReference type="Proteomes" id="UP000702209"/>
    </source>
</evidence>
<dbReference type="InterPro" id="IPR014825">
    <property type="entry name" value="DNA_alkylation"/>
</dbReference>
<dbReference type="Pfam" id="PF08713">
    <property type="entry name" value="DNA_alkylation"/>
    <property type="match status" value="1"/>
</dbReference>
<reference evidence="1 2" key="1">
    <citation type="submission" date="2020-10" db="EMBL/GenBank/DDBJ databases">
        <title>Identification of Nocardia species via Next-generation sequencing and recognition of intraspecies genetic diversity.</title>
        <authorList>
            <person name="Li P."/>
            <person name="Li P."/>
            <person name="Lu B."/>
        </authorList>
    </citation>
    <scope>NUCLEOTIDE SEQUENCE [LARGE SCALE GENOMIC DNA]</scope>
    <source>
        <strain evidence="1 2">BJ06-0157</strain>
    </source>
</reference>
<dbReference type="Proteomes" id="UP000702209">
    <property type="component" value="Unassembled WGS sequence"/>
</dbReference>
<gene>
    <name evidence="1" type="ORF">IU459_13720</name>
</gene>
<dbReference type="InterPro" id="IPR016024">
    <property type="entry name" value="ARM-type_fold"/>
</dbReference>
<dbReference type="PANTHER" id="PTHR34070">
    <property type="entry name" value="ARMADILLO-TYPE FOLD"/>
    <property type="match status" value="1"/>
</dbReference>
<comment type="caution">
    <text evidence="1">The sequence shown here is derived from an EMBL/GenBank/DDBJ whole genome shotgun (WGS) entry which is preliminary data.</text>
</comment>
<dbReference type="EMBL" id="JADLQX010000008">
    <property type="protein sequence ID" value="MBF6298591.1"/>
    <property type="molecule type" value="Genomic_DNA"/>
</dbReference>
<proteinExistence type="predicted"/>
<dbReference type="Gene3D" id="1.25.10.90">
    <property type="match status" value="1"/>
</dbReference>
<organism evidence="1 2">
    <name type="scientific">Nocardia amamiensis</name>
    <dbReference type="NCBI Taxonomy" id="404578"/>
    <lineage>
        <taxon>Bacteria</taxon>
        <taxon>Bacillati</taxon>
        <taxon>Actinomycetota</taxon>
        <taxon>Actinomycetes</taxon>
        <taxon>Mycobacteriales</taxon>
        <taxon>Nocardiaceae</taxon>
        <taxon>Nocardia</taxon>
    </lineage>
</organism>